<dbReference type="Gene3D" id="2.170.130.10">
    <property type="entry name" value="TonB-dependent receptor, plug domain"/>
    <property type="match status" value="1"/>
</dbReference>
<dbReference type="Pfam" id="PF14905">
    <property type="entry name" value="OMP_b-brl_3"/>
    <property type="match status" value="1"/>
</dbReference>
<dbReference type="Pfam" id="PF07715">
    <property type="entry name" value="Plug"/>
    <property type="match status" value="1"/>
</dbReference>
<keyword evidence="4" id="KW-0812">Transmembrane</keyword>
<dbReference type="EMBL" id="BMER01000003">
    <property type="protein sequence ID" value="GGG94584.1"/>
    <property type="molecule type" value="Genomic_DNA"/>
</dbReference>
<accession>A0A917MDA7</accession>
<keyword evidence="11" id="KW-1185">Reference proteome</keyword>
<reference evidence="10" key="2">
    <citation type="submission" date="2020-09" db="EMBL/GenBank/DDBJ databases">
        <authorList>
            <person name="Sun Q."/>
            <person name="Zhou Y."/>
        </authorList>
    </citation>
    <scope>NUCLEOTIDE SEQUENCE</scope>
    <source>
        <strain evidence="10">CGMCC 1.12195</strain>
    </source>
</reference>
<gene>
    <name evidence="10" type="ORF">GCM10007415_32100</name>
</gene>
<dbReference type="InterPro" id="IPR041700">
    <property type="entry name" value="OMP_b-brl_3"/>
</dbReference>
<feature type="domain" description="Outer membrane protein beta-barrel" evidence="9">
    <location>
        <begin position="400"/>
        <end position="806"/>
    </location>
</feature>
<dbReference type="GO" id="GO:0015344">
    <property type="term" value="F:siderophore uptake transmembrane transporter activity"/>
    <property type="evidence" value="ECO:0007669"/>
    <property type="project" value="TreeGrafter"/>
</dbReference>
<evidence type="ECO:0000256" key="3">
    <source>
        <dbReference type="ARBA" id="ARBA00022452"/>
    </source>
</evidence>
<evidence type="ECO:0000259" key="8">
    <source>
        <dbReference type="Pfam" id="PF07715"/>
    </source>
</evidence>
<evidence type="ECO:0000256" key="5">
    <source>
        <dbReference type="ARBA" id="ARBA00022729"/>
    </source>
</evidence>
<evidence type="ECO:0000256" key="2">
    <source>
        <dbReference type="ARBA" id="ARBA00022448"/>
    </source>
</evidence>
<dbReference type="Proteomes" id="UP000660862">
    <property type="component" value="Unassembled WGS sequence"/>
</dbReference>
<dbReference type="Gene3D" id="2.40.170.20">
    <property type="entry name" value="TonB-dependent receptor, beta-barrel domain"/>
    <property type="match status" value="1"/>
</dbReference>
<dbReference type="PANTHER" id="PTHR30069">
    <property type="entry name" value="TONB-DEPENDENT OUTER MEMBRANE RECEPTOR"/>
    <property type="match status" value="1"/>
</dbReference>
<keyword evidence="3" id="KW-1134">Transmembrane beta strand</keyword>
<evidence type="ECO:0000256" key="6">
    <source>
        <dbReference type="ARBA" id="ARBA00023136"/>
    </source>
</evidence>
<dbReference type="Gene3D" id="2.60.40.1120">
    <property type="entry name" value="Carboxypeptidase-like, regulatory domain"/>
    <property type="match status" value="1"/>
</dbReference>
<dbReference type="InterPro" id="IPR036942">
    <property type="entry name" value="Beta-barrel_TonB_sf"/>
</dbReference>
<dbReference type="AlphaFoldDB" id="A0A917MDA7"/>
<dbReference type="PANTHER" id="PTHR30069:SF29">
    <property type="entry name" value="HEMOGLOBIN AND HEMOGLOBIN-HAPTOGLOBIN-BINDING PROTEIN 1-RELATED"/>
    <property type="match status" value="1"/>
</dbReference>
<dbReference type="Pfam" id="PF13620">
    <property type="entry name" value="CarboxypepD_reg"/>
    <property type="match status" value="1"/>
</dbReference>
<organism evidence="10 11">
    <name type="scientific">Parapedobacter pyrenivorans</name>
    <dbReference type="NCBI Taxonomy" id="1305674"/>
    <lineage>
        <taxon>Bacteria</taxon>
        <taxon>Pseudomonadati</taxon>
        <taxon>Bacteroidota</taxon>
        <taxon>Sphingobacteriia</taxon>
        <taxon>Sphingobacteriales</taxon>
        <taxon>Sphingobacteriaceae</taxon>
        <taxon>Parapedobacter</taxon>
    </lineage>
</organism>
<evidence type="ECO:0000313" key="11">
    <source>
        <dbReference type="Proteomes" id="UP000660862"/>
    </source>
</evidence>
<keyword evidence="5" id="KW-0732">Signal</keyword>
<evidence type="ECO:0000259" key="9">
    <source>
        <dbReference type="Pfam" id="PF14905"/>
    </source>
</evidence>
<dbReference type="GO" id="GO:0030246">
    <property type="term" value="F:carbohydrate binding"/>
    <property type="evidence" value="ECO:0007669"/>
    <property type="project" value="InterPro"/>
</dbReference>
<keyword evidence="10" id="KW-0675">Receptor</keyword>
<feature type="domain" description="TonB-dependent receptor plug" evidence="8">
    <location>
        <begin position="143"/>
        <end position="230"/>
    </location>
</feature>
<dbReference type="InterPro" id="IPR012910">
    <property type="entry name" value="Plug_dom"/>
</dbReference>
<dbReference type="GO" id="GO:0009279">
    <property type="term" value="C:cell outer membrane"/>
    <property type="evidence" value="ECO:0007669"/>
    <property type="project" value="UniProtKB-SubCell"/>
</dbReference>
<evidence type="ECO:0000256" key="7">
    <source>
        <dbReference type="ARBA" id="ARBA00023237"/>
    </source>
</evidence>
<dbReference type="GO" id="GO:0044718">
    <property type="term" value="P:siderophore transmembrane transport"/>
    <property type="evidence" value="ECO:0007669"/>
    <property type="project" value="TreeGrafter"/>
</dbReference>
<sequence length="827" mass="92223">MVLANINEKMKKSYLLLTGFLALLTGELTAQTGSISGIAFDKAAESPLAFVSVSLCLAKDSSLIDGQLSDADGRFLFDDVKRGNYFVRLQFLGYKTAESLRIVVADRQVVDIGSIALNVDPRFLNEAQVTGQRLQSFNKIDKQVYRAEQFDAAKGGTAIDVIRNMPAVSVDGQGQITMRGAQGFLVLVNGKPIQSDATTFLSQLPANQVENIELITSPSAKYDPDGRGGIINVTTKKGAGDGLAVITNIQGGLPSTNDYDNAERQQRYGADVTANYRRGKWDVSLGANYLRNDNAGLRDGDVFTLVDNHKTSFPSYGERSFDKYNYGGRFNIVFTPNTRNEVSAGFFAGHKFQDRVADIHYDNVTTELGTGTVIGWNQYFNPNLQNKQGDFLLGNLDYSHTFSNGAKLSFSTLYEHAGLNGSTLNRNIVAADTIQNTVSTYRNPLDGFRGKVDVAIPIGQGMWESGYQYRLDKQHGQFVYSVKEAGETGFTTVPAFTGEVKAINQIHSVYSQYSGKSDRLEYMGGLRYEYANRNLDVNSISEDDYQLTLHNLFPSASVLYSFDNGWKTKAGISRRVQRTSNFELNPIPEREHSETLEQGDANLLPEFIYLAELGMIRDFKQGSFFATAYFQDIKNPIQRVNSVFADTILNRVFTNADRANRIGFELGTNYSPTKWMQLYLGTNVYHSRTTGVVLDYLEARENQAWVYSINGNANFQLTQQFSVQGNVNYLSARPTVQGEDSRFLSPNLSLKHTFMAGALTALVQWQHIGLGILPSNEQRITTWAPDFYTTTNYIYETDVIMLSLSFNLNRLTRQITLPRSEFGEKEF</sequence>
<proteinExistence type="predicted"/>
<name>A0A917MDA7_9SPHI</name>
<protein>
    <submittedName>
        <fullName evidence="10">TonB-dependent receptor</fullName>
    </submittedName>
</protein>
<dbReference type="SUPFAM" id="SSF56935">
    <property type="entry name" value="Porins"/>
    <property type="match status" value="1"/>
</dbReference>
<dbReference type="InterPro" id="IPR013784">
    <property type="entry name" value="Carb-bd-like_fold"/>
</dbReference>
<reference evidence="10" key="1">
    <citation type="journal article" date="2014" name="Int. J. Syst. Evol. Microbiol.">
        <title>Complete genome sequence of Corynebacterium casei LMG S-19264T (=DSM 44701T), isolated from a smear-ripened cheese.</title>
        <authorList>
            <consortium name="US DOE Joint Genome Institute (JGI-PGF)"/>
            <person name="Walter F."/>
            <person name="Albersmeier A."/>
            <person name="Kalinowski J."/>
            <person name="Ruckert C."/>
        </authorList>
    </citation>
    <scope>NUCLEOTIDE SEQUENCE</scope>
    <source>
        <strain evidence="10">CGMCC 1.12195</strain>
    </source>
</reference>
<keyword evidence="7" id="KW-0998">Cell outer membrane</keyword>
<dbReference type="InterPro" id="IPR037066">
    <property type="entry name" value="Plug_dom_sf"/>
</dbReference>
<comment type="caution">
    <text evidence="10">The sequence shown here is derived from an EMBL/GenBank/DDBJ whole genome shotgun (WGS) entry which is preliminary data.</text>
</comment>
<dbReference type="InterPro" id="IPR039426">
    <property type="entry name" value="TonB-dep_rcpt-like"/>
</dbReference>
<evidence type="ECO:0000256" key="1">
    <source>
        <dbReference type="ARBA" id="ARBA00004571"/>
    </source>
</evidence>
<keyword evidence="2" id="KW-0813">Transport</keyword>
<dbReference type="SUPFAM" id="SSF49452">
    <property type="entry name" value="Starch-binding domain-like"/>
    <property type="match status" value="1"/>
</dbReference>
<keyword evidence="6" id="KW-0472">Membrane</keyword>
<evidence type="ECO:0000313" key="10">
    <source>
        <dbReference type="EMBL" id="GGG94584.1"/>
    </source>
</evidence>
<comment type="subcellular location">
    <subcellularLocation>
        <location evidence="1">Cell outer membrane</location>
        <topology evidence="1">Multi-pass membrane protein</topology>
    </subcellularLocation>
</comment>
<evidence type="ECO:0000256" key="4">
    <source>
        <dbReference type="ARBA" id="ARBA00022692"/>
    </source>
</evidence>